<reference evidence="3 4" key="1">
    <citation type="submission" date="2024-09" db="EMBL/GenBank/DDBJ databases">
        <authorList>
            <person name="Sun Q."/>
            <person name="Mori K."/>
        </authorList>
    </citation>
    <scope>NUCLEOTIDE SEQUENCE [LARGE SCALE GENOMIC DNA]</scope>
    <source>
        <strain evidence="3 4">CCM 7706</strain>
    </source>
</reference>
<keyword evidence="4" id="KW-1185">Reference proteome</keyword>
<evidence type="ECO:0000313" key="4">
    <source>
        <dbReference type="Proteomes" id="UP001589798"/>
    </source>
</evidence>
<dbReference type="PANTHER" id="PTHR43685">
    <property type="entry name" value="GLYCOSYLTRANSFERASE"/>
    <property type="match status" value="1"/>
</dbReference>
<feature type="domain" description="Glycosyl transferase family 1" evidence="1">
    <location>
        <begin position="761"/>
        <end position="933"/>
    </location>
</feature>
<gene>
    <name evidence="3" type="ORF">ACFFJC_04030</name>
</gene>
<evidence type="ECO:0000313" key="3">
    <source>
        <dbReference type="EMBL" id="MFC0203438.1"/>
    </source>
</evidence>
<evidence type="ECO:0000259" key="1">
    <source>
        <dbReference type="Pfam" id="PF00534"/>
    </source>
</evidence>
<accession>A0ABV6CWT8</accession>
<organism evidence="3 4">
    <name type="scientific">Novosphingobium soli</name>
    <dbReference type="NCBI Taxonomy" id="574956"/>
    <lineage>
        <taxon>Bacteria</taxon>
        <taxon>Pseudomonadati</taxon>
        <taxon>Pseudomonadota</taxon>
        <taxon>Alphaproteobacteria</taxon>
        <taxon>Sphingomonadales</taxon>
        <taxon>Sphingomonadaceae</taxon>
        <taxon>Novosphingobium</taxon>
    </lineage>
</organism>
<dbReference type="GO" id="GO:0016757">
    <property type="term" value="F:glycosyltransferase activity"/>
    <property type="evidence" value="ECO:0007669"/>
    <property type="project" value="UniProtKB-KW"/>
</dbReference>
<dbReference type="SUPFAM" id="SSF53448">
    <property type="entry name" value="Nucleotide-diphospho-sugar transferases"/>
    <property type="match status" value="2"/>
</dbReference>
<dbReference type="Proteomes" id="UP001589798">
    <property type="component" value="Unassembled WGS sequence"/>
</dbReference>
<dbReference type="Pfam" id="PF00534">
    <property type="entry name" value="Glycos_transf_1"/>
    <property type="match status" value="1"/>
</dbReference>
<dbReference type="SUPFAM" id="SSF53756">
    <property type="entry name" value="UDP-Glycosyltransferase/glycogen phosphorylase"/>
    <property type="match status" value="1"/>
</dbReference>
<dbReference type="InterPro" id="IPR001173">
    <property type="entry name" value="Glyco_trans_2-like"/>
</dbReference>
<dbReference type="InterPro" id="IPR001296">
    <property type="entry name" value="Glyco_trans_1"/>
</dbReference>
<keyword evidence="3" id="KW-0808">Transferase</keyword>
<dbReference type="EC" id="2.4.-.-" evidence="3"/>
<dbReference type="RefSeq" id="WP_379486213.1">
    <property type="nucleotide sequence ID" value="NZ_JBHLWK010000007.1"/>
</dbReference>
<dbReference type="EMBL" id="JBHLWK010000007">
    <property type="protein sequence ID" value="MFC0203438.1"/>
    <property type="molecule type" value="Genomic_DNA"/>
</dbReference>
<feature type="domain" description="Glycosyltransferase 2-like" evidence="2">
    <location>
        <begin position="65"/>
        <end position="225"/>
    </location>
</feature>
<dbReference type="InterPro" id="IPR029044">
    <property type="entry name" value="Nucleotide-diphossugar_trans"/>
</dbReference>
<dbReference type="PANTHER" id="PTHR43685:SF2">
    <property type="entry name" value="GLYCOSYLTRANSFERASE 2-LIKE DOMAIN-CONTAINING PROTEIN"/>
    <property type="match status" value="1"/>
</dbReference>
<comment type="caution">
    <text evidence="3">The sequence shown here is derived from an EMBL/GenBank/DDBJ whole genome shotgun (WGS) entry which is preliminary data.</text>
</comment>
<protein>
    <submittedName>
        <fullName evidence="3">Glycosyltransferase</fullName>
        <ecNumber evidence="3">2.4.-.-</ecNumber>
    </submittedName>
</protein>
<dbReference type="CDD" id="cd03801">
    <property type="entry name" value="GT4_PimA-like"/>
    <property type="match status" value="1"/>
</dbReference>
<dbReference type="Gene3D" id="3.40.50.2000">
    <property type="entry name" value="Glycogen Phosphorylase B"/>
    <property type="match status" value="2"/>
</dbReference>
<dbReference type="InterPro" id="IPR050834">
    <property type="entry name" value="Glycosyltransf_2"/>
</dbReference>
<dbReference type="Pfam" id="PF00535">
    <property type="entry name" value="Glycos_transf_2"/>
    <property type="match status" value="1"/>
</dbReference>
<keyword evidence="3" id="KW-0328">Glycosyltransferase</keyword>
<dbReference type="CDD" id="cd04184">
    <property type="entry name" value="GT2_RfbC_Mx_like"/>
    <property type="match status" value="1"/>
</dbReference>
<dbReference type="Gene3D" id="3.90.550.10">
    <property type="entry name" value="Spore Coat Polysaccharide Biosynthesis Protein SpsA, Chain A"/>
    <property type="match status" value="1"/>
</dbReference>
<evidence type="ECO:0000259" key="2">
    <source>
        <dbReference type="Pfam" id="PF00535"/>
    </source>
</evidence>
<proteinExistence type="predicted"/>
<sequence length="966" mass="103274">MNLEQWYARVERARARAWLPLRLKPLLRPLDPYLDWQVHNRLTATALADLRKALARHRGSLPKLSVIMPVYRPGRRHFDSAIASLKAQVLTEWELCLCDDGSADAGLSGDLRSLAEGDDRIKVTALAANGGISAATNAAAALASGEVLLFMDQDDCLAPDCLAEFALAFAADPQLDMVYSDSDKIDEQGRHFAPWFKPGWSPVLLLSHMYLGHAVALRRSLFDRLGGFRSAFDGSQDFDLALRAGELAERVGHIPRVLYHWRALPGSTAVSAAQKPGSIEAGRNAVREALERRGVAAAVVRPAWAEKAGIGLFEPRFNAPGKVSVIVYGLENGSTDLAWLEGVLGKVPESAEVLVAGGAPAGTVASVRWEWIADADVGTADDVIAACLARARGDVVVFLEAGAEPQGEEWLAQLCGHAALPGVGLAGARLVDGRGRVLNAGHVFPASASRPEPAFAGLPAHRSGAQYLARTPHECFAVSASCAAMPRALADRLGPLVGGALDGETLGMRLSERARALGSSVICCASVDARMAAGDPVPQAPTRRMGDPWYNGNLGQGAAQYAPMRRVPALRQEAPVRVCAVTHNLDREGAQTALLDLLAGLRRQGRADAFLVSGREGPLRAAFEAEGIAVSVIPSPRRGAPRAQHARYRADLARSFAAGCAQAVLANTLECHAAVAAAADAGLGSVWWQHEGGTWREHFQRFPRHLRARAYAAFAQCYRLVQVAEATRAGWLPIATRNNFEVIRHAIPPERHAADLARWERPQARRQLGLEPEDCCVLLLGSISARKRQADVVRALEALPSGAGASLRIIIAGGLVDPGYERVLTAALQRLDAVRRAQVRMVGAVSDVALYLAAADVFVCCSRQESAPRAIVEAMSFGLPVVSTPVDGIPELVRFGSSGVSFPVGDFRKLGELLLRLAASPGDRQRLGRAGRELVPLLSDYKNMVKRFGGLLGEAARTSEKPAEVG</sequence>
<name>A0ABV6CWT8_9SPHN</name>